<evidence type="ECO:0000256" key="4">
    <source>
        <dbReference type="ARBA" id="ARBA00022525"/>
    </source>
</evidence>
<dbReference type="Proteomes" id="UP000008912">
    <property type="component" value="Unassembled WGS sequence"/>
</dbReference>
<dbReference type="Gene3D" id="1.10.238.10">
    <property type="entry name" value="EF-hand"/>
    <property type="match status" value="1"/>
</dbReference>
<keyword evidence="10" id="KW-0186">Copper</keyword>
<evidence type="ECO:0000256" key="13">
    <source>
        <dbReference type="ARBA" id="ARBA00025574"/>
    </source>
</evidence>
<keyword evidence="11 17" id="KW-1015">Disulfide bond</keyword>
<keyword evidence="7" id="KW-0732">Signal</keyword>
<gene>
    <name evidence="20" type="primary">SPARC</name>
</gene>
<organism evidence="20 21">
    <name type="scientific">Ailuropoda melanoleuca</name>
    <name type="common">Giant panda</name>
    <dbReference type="NCBI Taxonomy" id="9646"/>
    <lineage>
        <taxon>Eukaryota</taxon>
        <taxon>Metazoa</taxon>
        <taxon>Chordata</taxon>
        <taxon>Craniata</taxon>
        <taxon>Vertebrata</taxon>
        <taxon>Euteleostomi</taxon>
        <taxon>Mammalia</taxon>
        <taxon>Eutheria</taxon>
        <taxon>Laurasiatheria</taxon>
        <taxon>Carnivora</taxon>
        <taxon>Caniformia</taxon>
        <taxon>Ursidae</taxon>
        <taxon>Ailuropoda</taxon>
    </lineage>
</organism>
<evidence type="ECO:0000256" key="17">
    <source>
        <dbReference type="PIRSR" id="PIRSR637641-50"/>
    </source>
</evidence>
<dbReference type="Pfam" id="PF00050">
    <property type="entry name" value="Kazal_1"/>
    <property type="match status" value="1"/>
</dbReference>
<dbReference type="PROSITE" id="PS00018">
    <property type="entry name" value="EF_HAND_1"/>
    <property type="match status" value="1"/>
</dbReference>
<dbReference type="FunFam" id="3.30.60.30:FF:000004">
    <property type="entry name" value="SPARC isoform 1"/>
    <property type="match status" value="1"/>
</dbReference>
<feature type="disulfide bond" evidence="17">
    <location>
        <begin position="274"/>
        <end position="290"/>
    </location>
</feature>
<keyword evidence="12" id="KW-0325">Glycoprotein</keyword>
<dbReference type="InterPro" id="IPR036058">
    <property type="entry name" value="Kazal_dom_sf"/>
</dbReference>
<evidence type="ECO:0000313" key="21">
    <source>
        <dbReference type="Proteomes" id="UP000008912"/>
    </source>
</evidence>
<proteinExistence type="inferred from homology"/>
<dbReference type="Gene3D" id="3.30.60.30">
    <property type="match status" value="1"/>
</dbReference>
<evidence type="ECO:0000256" key="8">
    <source>
        <dbReference type="ARBA" id="ARBA00022837"/>
    </source>
</evidence>
<dbReference type="InterPro" id="IPR003645">
    <property type="entry name" value="Fol_N"/>
</dbReference>
<evidence type="ECO:0000256" key="16">
    <source>
        <dbReference type="ARBA" id="ARBA00080377"/>
    </source>
</evidence>
<evidence type="ECO:0000256" key="2">
    <source>
        <dbReference type="ARBA" id="ARBA00006404"/>
    </source>
</evidence>
<evidence type="ECO:0000256" key="1">
    <source>
        <dbReference type="ARBA" id="ARBA00004302"/>
    </source>
</evidence>
<dbReference type="PANTHER" id="PTHR13866:SF6">
    <property type="entry name" value="SPARC"/>
    <property type="match status" value="1"/>
</dbReference>
<dbReference type="GO" id="GO:0005509">
    <property type="term" value="F:calcium ion binding"/>
    <property type="evidence" value="ECO:0007669"/>
    <property type="project" value="InterPro"/>
</dbReference>
<evidence type="ECO:0000256" key="14">
    <source>
        <dbReference type="ARBA" id="ARBA00031976"/>
    </source>
</evidence>
<name>A0A7N5P9F6_AILME</name>
<feature type="region of interest" description="Disordered" evidence="18">
    <location>
        <begin position="38"/>
        <end position="61"/>
    </location>
</feature>
<reference evidence="20" key="2">
    <citation type="submission" date="2025-08" db="UniProtKB">
        <authorList>
            <consortium name="Ensembl"/>
        </authorList>
    </citation>
    <scope>IDENTIFICATION</scope>
</reference>
<evidence type="ECO:0000256" key="10">
    <source>
        <dbReference type="ARBA" id="ARBA00023008"/>
    </source>
</evidence>
<evidence type="ECO:0000256" key="7">
    <source>
        <dbReference type="ARBA" id="ARBA00022729"/>
    </source>
</evidence>
<dbReference type="GeneTree" id="ENSGT00510000046787"/>
<dbReference type="Ensembl" id="ENSAMET00000042452.1">
    <property type="protein sequence ID" value="ENSAMEP00000039640.1"/>
    <property type="gene ID" value="ENSAMEG00000007909.2"/>
</dbReference>
<dbReference type="CDD" id="cd16231">
    <property type="entry name" value="EFh_SPARC_like"/>
    <property type="match status" value="1"/>
</dbReference>
<feature type="disulfide bond" evidence="17">
    <location>
        <begin position="73"/>
        <end position="84"/>
    </location>
</feature>
<evidence type="ECO:0000256" key="9">
    <source>
        <dbReference type="ARBA" id="ARBA00022869"/>
    </source>
</evidence>
<dbReference type="PROSITE" id="PS51465">
    <property type="entry name" value="KAZAL_2"/>
    <property type="match status" value="1"/>
</dbReference>
<evidence type="ECO:0000256" key="15">
    <source>
        <dbReference type="ARBA" id="ARBA00032081"/>
    </source>
</evidence>
<dbReference type="SMART" id="SM00280">
    <property type="entry name" value="KAZAL"/>
    <property type="match status" value="1"/>
</dbReference>
<keyword evidence="4" id="KW-0964">Secreted</keyword>
<dbReference type="PANTHER" id="PTHR13866">
    <property type="entry name" value="SPARC OSTEONECTIN"/>
    <property type="match status" value="1"/>
</dbReference>
<keyword evidence="21" id="KW-1185">Reference proteome</keyword>
<dbReference type="Pfam" id="PF09289">
    <property type="entry name" value="FOLN"/>
    <property type="match status" value="1"/>
</dbReference>
<dbReference type="SUPFAM" id="SSF57196">
    <property type="entry name" value="EGF/Laminin"/>
    <property type="match status" value="1"/>
</dbReference>
<dbReference type="SUPFAM" id="SSF47473">
    <property type="entry name" value="EF-hand"/>
    <property type="match status" value="1"/>
</dbReference>
<evidence type="ECO:0000259" key="19">
    <source>
        <dbReference type="PROSITE" id="PS51465"/>
    </source>
</evidence>
<keyword evidence="6" id="KW-0479">Metal-binding</keyword>
<accession>A0A7N5P9F6</accession>
<dbReference type="Pfam" id="PF10591">
    <property type="entry name" value="SPARC_Ca_bdg"/>
    <property type="match status" value="1"/>
</dbReference>
<comment type="subcellular location">
    <subcellularLocation>
        <location evidence="1">Secreted</location>
        <location evidence="1">Extracellular space</location>
        <location evidence="1">Extracellular matrix</location>
        <location evidence="1">Basement membrane</location>
    </subcellularLocation>
</comment>
<keyword evidence="9" id="KW-0084">Basement membrane</keyword>
<feature type="disulfide bond" evidence="17">
    <location>
        <begin position="113"/>
        <end position="150"/>
    </location>
</feature>
<dbReference type="GO" id="GO:0005604">
    <property type="term" value="C:basement membrane"/>
    <property type="evidence" value="ECO:0007669"/>
    <property type="project" value="UniProtKB-SubCell"/>
</dbReference>
<dbReference type="InterPro" id="IPR011992">
    <property type="entry name" value="EF-hand-dom_pair"/>
</dbReference>
<keyword evidence="8" id="KW-0106">Calcium</keyword>
<feature type="disulfide bond" evidence="17">
    <location>
        <begin position="156"/>
        <end position="266"/>
    </location>
</feature>
<evidence type="ECO:0000313" key="20">
    <source>
        <dbReference type="Ensembl" id="ENSAMEP00000039640.1"/>
    </source>
</evidence>
<dbReference type="PROSITE" id="PS00612">
    <property type="entry name" value="OSTEONECTIN_1"/>
    <property type="match status" value="1"/>
</dbReference>
<dbReference type="InterPro" id="IPR001999">
    <property type="entry name" value="Osteonectin_CS"/>
</dbReference>
<dbReference type="SMART" id="SM00274">
    <property type="entry name" value="FOLN"/>
    <property type="match status" value="1"/>
</dbReference>
<dbReference type="InterPro" id="IPR037641">
    <property type="entry name" value="SPARC_FS"/>
</dbReference>
<dbReference type="GO" id="GO:0005615">
    <property type="term" value="C:extracellular space"/>
    <property type="evidence" value="ECO:0007669"/>
    <property type="project" value="InterPro"/>
</dbReference>
<feature type="domain" description="Kazal-like" evidence="19">
    <location>
        <begin position="95"/>
        <end position="152"/>
    </location>
</feature>
<dbReference type="SUPFAM" id="SSF100895">
    <property type="entry name" value="Kazal-type serine protease inhibitors"/>
    <property type="match status" value="1"/>
</dbReference>
<comment type="similarity">
    <text evidence="2">Belongs to the SPARC family.</text>
</comment>
<feature type="disulfide bond" evidence="17">
    <location>
        <begin position="102"/>
        <end position="124"/>
    </location>
</feature>
<dbReference type="InterPro" id="IPR002350">
    <property type="entry name" value="Kazal_dom"/>
</dbReference>
<reference evidence="20 21" key="1">
    <citation type="journal article" date="2010" name="Nature">
        <title>The sequence and de novo assembly of the giant panda genome.</title>
        <authorList>
            <person name="Li R."/>
            <person name="Fan W."/>
            <person name="Tian G."/>
            <person name="Zhu H."/>
            <person name="He L."/>
            <person name="Cai J."/>
            <person name="Huang Q."/>
            <person name="Cai Q."/>
            <person name="Li B."/>
            <person name="Bai Y."/>
            <person name="Zhang Z."/>
            <person name="Zhang Y."/>
            <person name="Wang W."/>
            <person name="Li J."/>
            <person name="Wei F."/>
            <person name="Li H."/>
            <person name="Jian M."/>
            <person name="Li J."/>
            <person name="Zhang Z."/>
            <person name="Nielsen R."/>
            <person name="Li D."/>
            <person name="Gu W."/>
            <person name="Yang Z."/>
            <person name="Xuan Z."/>
            <person name="Ryder O.A."/>
            <person name="Leung F.C."/>
            <person name="Zhou Y."/>
            <person name="Cao J."/>
            <person name="Sun X."/>
            <person name="Fu Y."/>
            <person name="Fang X."/>
            <person name="Guo X."/>
            <person name="Wang B."/>
            <person name="Hou R."/>
            <person name="Shen F."/>
            <person name="Mu B."/>
            <person name="Ni P."/>
            <person name="Lin R."/>
            <person name="Qian W."/>
            <person name="Wang G."/>
            <person name="Yu C."/>
            <person name="Nie W."/>
            <person name="Wang J."/>
            <person name="Wu Z."/>
            <person name="Liang H."/>
            <person name="Min J."/>
            <person name="Wu Q."/>
            <person name="Cheng S."/>
            <person name="Ruan J."/>
            <person name="Wang M."/>
            <person name="Shi Z."/>
            <person name="Wen M."/>
            <person name="Liu B."/>
            <person name="Ren X."/>
            <person name="Zheng H."/>
            <person name="Dong D."/>
            <person name="Cook K."/>
            <person name="Shan G."/>
            <person name="Zhang H."/>
            <person name="Kosiol C."/>
            <person name="Xie X."/>
            <person name="Lu Z."/>
            <person name="Zheng H."/>
            <person name="Li Y."/>
            <person name="Steiner C.C."/>
            <person name="Lam T.T."/>
            <person name="Lin S."/>
            <person name="Zhang Q."/>
            <person name="Li G."/>
            <person name="Tian J."/>
            <person name="Gong T."/>
            <person name="Liu H."/>
            <person name="Zhang D."/>
            <person name="Fang L."/>
            <person name="Ye C."/>
            <person name="Zhang J."/>
            <person name="Hu W."/>
            <person name="Xu A."/>
            <person name="Ren Y."/>
            <person name="Zhang G."/>
            <person name="Bruford M.W."/>
            <person name="Li Q."/>
            <person name="Ma L."/>
            <person name="Guo Y."/>
            <person name="An N."/>
            <person name="Hu Y."/>
            <person name="Zheng Y."/>
            <person name="Shi Y."/>
            <person name="Li Z."/>
            <person name="Liu Q."/>
            <person name="Chen Y."/>
            <person name="Zhao J."/>
            <person name="Qu N."/>
            <person name="Zhao S."/>
            <person name="Tian F."/>
            <person name="Wang X."/>
            <person name="Wang H."/>
            <person name="Xu L."/>
            <person name="Liu X."/>
            <person name="Vinar T."/>
            <person name="Wang Y."/>
            <person name="Lam T.W."/>
            <person name="Yiu S.M."/>
            <person name="Liu S."/>
            <person name="Zhang H."/>
            <person name="Li D."/>
            <person name="Huang Y."/>
            <person name="Wang X."/>
            <person name="Yang G."/>
            <person name="Jiang Z."/>
            <person name="Wang J."/>
            <person name="Qin N."/>
            <person name="Li L."/>
            <person name="Li J."/>
            <person name="Bolund L."/>
            <person name="Kristiansen K."/>
            <person name="Wong G.K."/>
            <person name="Olson M."/>
            <person name="Zhang X."/>
            <person name="Li S."/>
            <person name="Yang H."/>
            <person name="Wang J."/>
            <person name="Wang J."/>
        </authorList>
    </citation>
    <scope>NUCLEOTIDE SEQUENCE [LARGE SCALE GENOMIC DNA]</scope>
</reference>
<evidence type="ECO:0000256" key="18">
    <source>
        <dbReference type="SAM" id="MobiDB-lite"/>
    </source>
</evidence>
<dbReference type="FunFam" id="1.10.238.10:FF:000068">
    <property type="entry name" value="SPARC isoform 1"/>
    <property type="match status" value="1"/>
</dbReference>
<evidence type="ECO:0000256" key="6">
    <source>
        <dbReference type="ARBA" id="ARBA00022723"/>
    </source>
</evidence>
<sequence length="323" mass="36846">MPSSTLPHLVKITGHEVRTLGPGSAPGGLWTFTLPRAHSASRPPATEGSQHHEGLDLLSPLPGREGLGSPYPCQNHHCKHGKVCELDENNTPMCVCQDPTSCPAPIGEFEKVCSNDNKTFDSSCHFFATKCTLEGTKKGHKLHLDYIGPCKYIPPCLDSELTEFPLRMRDWLKNVLVTLYERDEDNNLLNEKQKLRVKKIHENEKRLEAGDHPVELLARDFEKNYNMYIFPVHWQFGQLDQHPIDGYLSHTELAPLRAPLIPMEHCTTRFFETCDLDHDKYIALDEWAGCFGIKESNSDTKQRLRHSGMAIRKNRKPLRWGRF</sequence>
<dbReference type="InterPro" id="IPR019577">
    <property type="entry name" value="SPARC/Testican_Ca-bd-dom"/>
</dbReference>
<dbReference type="InterPro" id="IPR015369">
    <property type="entry name" value="Follistatin/Osteonectin_EGF"/>
</dbReference>
<comment type="function">
    <text evidence="13">Appears to regulate cell growth through interactions with the extracellular matrix and cytokines. Binds calcium and copper, several types of collagen, albumin, thrombospondin, PDGF and cell membranes. There are two calcium binding sites; an acidic domain that binds 5 to 8 Ca(2+) with a low affinity and an EF-hand loop that binds a Ca(2+) ion with a high affinity.</text>
</comment>
<feature type="disulfide bond" evidence="17">
    <location>
        <begin position="78"/>
        <end position="94"/>
    </location>
</feature>
<keyword evidence="5" id="KW-0272">Extracellular matrix</keyword>
<dbReference type="InterPro" id="IPR018247">
    <property type="entry name" value="EF_Hand_1_Ca_BS"/>
</dbReference>
<evidence type="ECO:0000256" key="12">
    <source>
        <dbReference type="ARBA" id="ARBA00023180"/>
    </source>
</evidence>
<dbReference type="CDD" id="cd01328">
    <property type="entry name" value="FSL_SPARC"/>
    <property type="match status" value="1"/>
</dbReference>
<dbReference type="PROSITE" id="PS00613">
    <property type="entry name" value="OSTEONECTIN_2"/>
    <property type="match status" value="1"/>
</dbReference>
<dbReference type="GO" id="GO:0050840">
    <property type="term" value="F:extracellular matrix binding"/>
    <property type="evidence" value="ECO:0007669"/>
    <property type="project" value="TreeGrafter"/>
</dbReference>
<dbReference type="AlphaFoldDB" id="A0A7N5P9F6"/>
<evidence type="ECO:0000256" key="5">
    <source>
        <dbReference type="ARBA" id="ARBA00022530"/>
    </source>
</evidence>
<evidence type="ECO:0000256" key="3">
    <source>
        <dbReference type="ARBA" id="ARBA00019049"/>
    </source>
</evidence>
<protein>
    <recommendedName>
        <fullName evidence="3">SPARC</fullName>
    </recommendedName>
    <alternativeName>
        <fullName evidence="16">Basement-membrane protein 40</fullName>
    </alternativeName>
    <alternativeName>
        <fullName evidence="15">Osteonectin</fullName>
    </alternativeName>
    <alternativeName>
        <fullName evidence="14">Secreted protein acidic and rich in cysteine</fullName>
    </alternativeName>
</protein>
<feature type="disulfide bond" evidence="17">
    <location>
        <begin position="96"/>
        <end position="131"/>
    </location>
</feature>
<evidence type="ECO:0000256" key="11">
    <source>
        <dbReference type="ARBA" id="ARBA00023157"/>
    </source>
</evidence>
<dbReference type="GO" id="GO:0005518">
    <property type="term" value="F:collagen binding"/>
    <property type="evidence" value="ECO:0007669"/>
    <property type="project" value="TreeGrafter"/>
</dbReference>
<reference evidence="20" key="3">
    <citation type="submission" date="2025-09" db="UniProtKB">
        <authorList>
            <consortium name="Ensembl"/>
        </authorList>
    </citation>
    <scope>IDENTIFICATION</scope>
</reference>